<evidence type="ECO:0000313" key="7">
    <source>
        <dbReference type="Proteomes" id="UP000093343"/>
    </source>
</evidence>
<comment type="subcellular location">
    <subcellularLocation>
        <location evidence="1">Cytoplasm</location>
    </subcellularLocation>
</comment>
<dbReference type="InterPro" id="IPR012312">
    <property type="entry name" value="Hemerythrin-like"/>
</dbReference>
<sequence length="243" mass="28550">MTTTNPTTIGEIVANDFRTAAIFSKYNIDFCCKGHRTLEEVCKKRNIEEYLLVEELDRAKNNSANQTFDYKSWPLDLLTDYIEKTHHRYVEEKTPVLRRFLNKLCSVHGEVHSELFEINTLFTESAADLASHMKREEEVLFPYIRKMKIAHNKGQLLQMPHFGTIENQVVLMKEEHDIEGQRFKKIAVLTNNYTPPADACNTYKVTFLMLEEFERDLHKHIHMENNILFPRAIVLEKNFEVVL</sequence>
<dbReference type="Gene3D" id="1.10.3910.10">
    <property type="entry name" value="SP0561-like"/>
    <property type="match status" value="1"/>
</dbReference>
<dbReference type="PANTHER" id="PTHR36438:SF1">
    <property type="entry name" value="IRON-SULFUR CLUSTER REPAIR PROTEIN YTFE"/>
    <property type="match status" value="1"/>
</dbReference>
<comment type="caution">
    <text evidence="6">The sequence shown here is derived from an EMBL/GenBank/DDBJ whole genome shotgun (WGS) entry which is preliminary data.</text>
</comment>
<reference evidence="7" key="1">
    <citation type="submission" date="2016-03" db="EMBL/GenBank/DDBJ databases">
        <title>Draft genome sequence of Paenibacillus glacialis DSM 22343.</title>
        <authorList>
            <person name="Shin S.-K."/>
            <person name="Yi H."/>
        </authorList>
    </citation>
    <scope>NUCLEOTIDE SEQUENCE [LARGE SCALE GENOMIC DNA]</scope>
    <source>
        <strain evidence="7">CCUG 60099</strain>
    </source>
</reference>
<dbReference type="Proteomes" id="UP000093343">
    <property type="component" value="Unassembled WGS sequence"/>
</dbReference>
<keyword evidence="2" id="KW-0963">Cytoplasm</keyword>
<dbReference type="Pfam" id="PF01814">
    <property type="entry name" value="Hemerythrin"/>
    <property type="match status" value="1"/>
</dbReference>
<keyword evidence="7" id="KW-1185">Reference proteome</keyword>
<gene>
    <name evidence="6" type="ORF">FLP_07185</name>
</gene>
<dbReference type="InterPro" id="IPR019903">
    <property type="entry name" value="RIC_family"/>
</dbReference>
<dbReference type="InterPro" id="IPR038062">
    <property type="entry name" value="ScdA-like_N_sf"/>
</dbReference>
<dbReference type="EMBL" id="LVEN01000011">
    <property type="protein sequence ID" value="OCB76040.1"/>
    <property type="molecule type" value="Genomic_DNA"/>
</dbReference>
<evidence type="ECO:0000313" key="6">
    <source>
        <dbReference type="EMBL" id="OCB76040.1"/>
    </source>
</evidence>
<protein>
    <submittedName>
        <fullName evidence="6">Iron-sulfur cluster repair di-iron protein</fullName>
    </submittedName>
</protein>
<accession>A0ABX2XL38</accession>
<organism evidence="6 7">
    <name type="scientific">Flavobacterium piscis</name>
    <dbReference type="NCBI Taxonomy" id="1114874"/>
    <lineage>
        <taxon>Bacteria</taxon>
        <taxon>Pseudomonadati</taxon>
        <taxon>Bacteroidota</taxon>
        <taxon>Flavobacteriia</taxon>
        <taxon>Flavobacteriales</taxon>
        <taxon>Flavobacteriaceae</taxon>
        <taxon>Flavobacterium</taxon>
    </lineage>
</organism>
<feature type="domain" description="Hemerythrin-like" evidence="5">
    <location>
        <begin position="84"/>
        <end position="232"/>
    </location>
</feature>
<evidence type="ECO:0000256" key="4">
    <source>
        <dbReference type="ARBA" id="ARBA00023004"/>
    </source>
</evidence>
<evidence type="ECO:0000256" key="3">
    <source>
        <dbReference type="ARBA" id="ARBA00022723"/>
    </source>
</evidence>
<dbReference type="NCBIfam" id="TIGR03652">
    <property type="entry name" value="FeS_repair_RIC"/>
    <property type="match status" value="1"/>
</dbReference>
<keyword evidence="4" id="KW-0408">Iron</keyword>
<name>A0ABX2XL38_9FLAO</name>
<keyword evidence="3" id="KW-0479">Metal-binding</keyword>
<dbReference type="Gene3D" id="1.20.120.520">
    <property type="entry name" value="nmb1532 protein domain like"/>
    <property type="match status" value="1"/>
</dbReference>
<dbReference type="Pfam" id="PF04405">
    <property type="entry name" value="ScdA_N"/>
    <property type="match status" value="1"/>
</dbReference>
<evidence type="ECO:0000259" key="5">
    <source>
        <dbReference type="Pfam" id="PF01814"/>
    </source>
</evidence>
<proteinExistence type="predicted"/>
<evidence type="ECO:0000256" key="2">
    <source>
        <dbReference type="ARBA" id="ARBA00022490"/>
    </source>
</evidence>
<dbReference type="RefSeq" id="WP_065448843.1">
    <property type="nucleotide sequence ID" value="NZ_LVEN01000011.1"/>
</dbReference>
<evidence type="ECO:0000256" key="1">
    <source>
        <dbReference type="ARBA" id="ARBA00004496"/>
    </source>
</evidence>
<dbReference type="PANTHER" id="PTHR36438">
    <property type="entry name" value="IRON-SULFUR CLUSTER REPAIR PROTEIN YTFE"/>
    <property type="match status" value="1"/>
</dbReference>